<keyword evidence="2" id="KW-1185">Reference proteome</keyword>
<dbReference type="EMBL" id="WHUW01000002">
    <property type="protein sequence ID" value="KAF8450215.1"/>
    <property type="molecule type" value="Genomic_DNA"/>
</dbReference>
<dbReference type="AlphaFoldDB" id="A0AAD4GKS7"/>
<protein>
    <recommendedName>
        <fullName evidence="3">F-box domain-containing protein</fullName>
    </recommendedName>
</protein>
<evidence type="ECO:0000313" key="1">
    <source>
        <dbReference type="EMBL" id="KAF8450215.1"/>
    </source>
</evidence>
<dbReference type="Proteomes" id="UP001194468">
    <property type="component" value="Unassembled WGS sequence"/>
</dbReference>
<proteinExistence type="predicted"/>
<sequence>MATITIPHMDEEIIKRALASADLHIKTTTPCFIYRLPAETLEAIFFHCASDYHGEDTGYPIPAAPSWVNVSYVSSHWRNVALNCPVLWTYLFVTSRPWTEELLARSKQAPLKVKAHLHSQDTKLRAVCFVEQVMDHLERIQELHLRFSTSYHPILSKLSSRAPCLQSLVVVSLVDRYGSWYPASVPFGGDTPALRTVELTNCPVPWYSLKLTGLTTLHLNSLSPLCQQNMAEFLTTLSCMQDLTHLYLEDALASASGFLSSAAFHTSQKINLPHLSHLLIAAPLSTIIALLSCVNIPLTTHVNLNLKCSSEHNSSTFDHHATFCSLLAQRLRMLEEALSSPTIRRLVIIFMPNWEAARVTFAASERHGDFTASRDLAHPLRIYIPFDRSTTTGDRDRIINHICCPTPLSNVQSIYVLNPKFPAAFWTHVLGCLQGLRCIELHQGNMPDIAAVLSLIPHDFTESHGVRADRGPNHIIAPALLELKLLRMSFSAPLSQRDQMYPVKAIDVQSLCDALATRKGPRGQLTMIQCTELNSEGRKKTFDMVGWWEGGRFQAVDKDKHD</sequence>
<organism evidence="1 2">
    <name type="scientific">Boletus edulis BED1</name>
    <dbReference type="NCBI Taxonomy" id="1328754"/>
    <lineage>
        <taxon>Eukaryota</taxon>
        <taxon>Fungi</taxon>
        <taxon>Dikarya</taxon>
        <taxon>Basidiomycota</taxon>
        <taxon>Agaricomycotina</taxon>
        <taxon>Agaricomycetes</taxon>
        <taxon>Agaricomycetidae</taxon>
        <taxon>Boletales</taxon>
        <taxon>Boletineae</taxon>
        <taxon>Boletaceae</taxon>
        <taxon>Boletoideae</taxon>
        <taxon>Boletus</taxon>
    </lineage>
</organism>
<dbReference type="Gene3D" id="1.20.1280.50">
    <property type="match status" value="1"/>
</dbReference>
<evidence type="ECO:0000313" key="2">
    <source>
        <dbReference type="Proteomes" id="UP001194468"/>
    </source>
</evidence>
<comment type="caution">
    <text evidence="1">The sequence shown here is derived from an EMBL/GenBank/DDBJ whole genome shotgun (WGS) entry which is preliminary data.</text>
</comment>
<name>A0AAD4GKS7_BOLED</name>
<gene>
    <name evidence="1" type="ORF">L210DRAFT_2375811</name>
</gene>
<evidence type="ECO:0008006" key="3">
    <source>
        <dbReference type="Google" id="ProtNLM"/>
    </source>
</evidence>
<reference evidence="1" key="2">
    <citation type="journal article" date="2020" name="Nat. Commun.">
        <title>Large-scale genome sequencing of mycorrhizal fungi provides insights into the early evolution of symbiotic traits.</title>
        <authorList>
            <person name="Miyauchi S."/>
            <person name="Kiss E."/>
            <person name="Kuo A."/>
            <person name="Drula E."/>
            <person name="Kohler A."/>
            <person name="Sanchez-Garcia M."/>
            <person name="Morin E."/>
            <person name="Andreopoulos B."/>
            <person name="Barry K.W."/>
            <person name="Bonito G."/>
            <person name="Buee M."/>
            <person name="Carver A."/>
            <person name="Chen C."/>
            <person name="Cichocki N."/>
            <person name="Clum A."/>
            <person name="Culley D."/>
            <person name="Crous P.W."/>
            <person name="Fauchery L."/>
            <person name="Girlanda M."/>
            <person name="Hayes R.D."/>
            <person name="Keri Z."/>
            <person name="LaButti K."/>
            <person name="Lipzen A."/>
            <person name="Lombard V."/>
            <person name="Magnuson J."/>
            <person name="Maillard F."/>
            <person name="Murat C."/>
            <person name="Nolan M."/>
            <person name="Ohm R.A."/>
            <person name="Pangilinan J."/>
            <person name="Pereira M.F."/>
            <person name="Perotto S."/>
            <person name="Peter M."/>
            <person name="Pfister S."/>
            <person name="Riley R."/>
            <person name="Sitrit Y."/>
            <person name="Stielow J.B."/>
            <person name="Szollosi G."/>
            <person name="Zifcakova L."/>
            <person name="Stursova M."/>
            <person name="Spatafora J.W."/>
            <person name="Tedersoo L."/>
            <person name="Vaario L.M."/>
            <person name="Yamada A."/>
            <person name="Yan M."/>
            <person name="Wang P."/>
            <person name="Xu J."/>
            <person name="Bruns T."/>
            <person name="Baldrian P."/>
            <person name="Vilgalys R."/>
            <person name="Dunand C."/>
            <person name="Henrissat B."/>
            <person name="Grigoriev I.V."/>
            <person name="Hibbett D."/>
            <person name="Nagy L.G."/>
            <person name="Martin F.M."/>
        </authorList>
    </citation>
    <scope>NUCLEOTIDE SEQUENCE</scope>
    <source>
        <strain evidence="1">BED1</strain>
    </source>
</reference>
<reference evidence="1" key="1">
    <citation type="submission" date="2019-10" db="EMBL/GenBank/DDBJ databases">
        <authorList>
            <consortium name="DOE Joint Genome Institute"/>
            <person name="Kuo A."/>
            <person name="Miyauchi S."/>
            <person name="Kiss E."/>
            <person name="Drula E."/>
            <person name="Kohler A."/>
            <person name="Sanchez-Garcia M."/>
            <person name="Andreopoulos B."/>
            <person name="Barry K.W."/>
            <person name="Bonito G."/>
            <person name="Buee M."/>
            <person name="Carver A."/>
            <person name="Chen C."/>
            <person name="Cichocki N."/>
            <person name="Clum A."/>
            <person name="Culley D."/>
            <person name="Crous P.W."/>
            <person name="Fauchery L."/>
            <person name="Girlanda M."/>
            <person name="Hayes R."/>
            <person name="Keri Z."/>
            <person name="LaButti K."/>
            <person name="Lipzen A."/>
            <person name="Lombard V."/>
            <person name="Magnuson J."/>
            <person name="Maillard F."/>
            <person name="Morin E."/>
            <person name="Murat C."/>
            <person name="Nolan M."/>
            <person name="Ohm R."/>
            <person name="Pangilinan J."/>
            <person name="Pereira M."/>
            <person name="Perotto S."/>
            <person name="Peter M."/>
            <person name="Riley R."/>
            <person name="Sitrit Y."/>
            <person name="Stielow B."/>
            <person name="Szollosi G."/>
            <person name="Zifcakova L."/>
            <person name="Stursova M."/>
            <person name="Spatafora J.W."/>
            <person name="Tedersoo L."/>
            <person name="Vaario L.-M."/>
            <person name="Yamada A."/>
            <person name="Yan M."/>
            <person name="Wang P."/>
            <person name="Xu J."/>
            <person name="Bruns T."/>
            <person name="Baldrian P."/>
            <person name="Vilgalys R."/>
            <person name="Henrissat B."/>
            <person name="Grigoriev I.V."/>
            <person name="Hibbett D."/>
            <person name="Nagy L.G."/>
            <person name="Martin F.M."/>
        </authorList>
    </citation>
    <scope>NUCLEOTIDE SEQUENCE</scope>
    <source>
        <strain evidence="1">BED1</strain>
    </source>
</reference>
<accession>A0AAD4GKS7</accession>